<keyword evidence="4" id="KW-1185">Reference proteome</keyword>
<dbReference type="InterPro" id="IPR029069">
    <property type="entry name" value="HotDog_dom_sf"/>
</dbReference>
<comment type="similarity">
    <text evidence="1">Belongs to the 4-hydroxybenzoyl-CoA thioesterase family.</text>
</comment>
<accession>A0A9X7UVN9</accession>
<evidence type="ECO:0000256" key="2">
    <source>
        <dbReference type="ARBA" id="ARBA00022801"/>
    </source>
</evidence>
<dbReference type="Gene3D" id="3.10.129.10">
    <property type="entry name" value="Hotdog Thioesterase"/>
    <property type="match status" value="1"/>
</dbReference>
<dbReference type="EMBL" id="CP046056">
    <property type="protein sequence ID" value="QQD24512.1"/>
    <property type="molecule type" value="Genomic_DNA"/>
</dbReference>
<dbReference type="FunFam" id="3.10.129.10:FF:000004">
    <property type="entry name" value="Tol-pal system-associated acyl-CoA thioesterase"/>
    <property type="match status" value="1"/>
</dbReference>
<dbReference type="AlphaFoldDB" id="A0A9X7UVN9"/>
<dbReference type="PANTHER" id="PTHR31793">
    <property type="entry name" value="4-HYDROXYBENZOYL-COA THIOESTERASE FAMILY MEMBER"/>
    <property type="match status" value="1"/>
</dbReference>
<dbReference type="PIRSF" id="PIRSF003230">
    <property type="entry name" value="YbgC"/>
    <property type="match status" value="1"/>
</dbReference>
<organism evidence="3 4">
    <name type="scientific">Venatoribacter cucullus</name>
    <dbReference type="NCBI Taxonomy" id="2661630"/>
    <lineage>
        <taxon>Bacteria</taxon>
        <taxon>Pseudomonadati</taxon>
        <taxon>Pseudomonadota</taxon>
        <taxon>Gammaproteobacteria</taxon>
        <taxon>Oceanospirillales</taxon>
        <taxon>Oceanospirillaceae</taxon>
        <taxon>Venatoribacter</taxon>
    </lineage>
</organism>
<reference evidence="3 4" key="1">
    <citation type="submission" date="2019-11" db="EMBL/GenBank/DDBJ databases">
        <title>Venatorbacter sp. nov. a predator of Campylobacter and other Gram-negative bacteria.</title>
        <authorList>
            <person name="Saeedi A."/>
            <person name="Cummings N.J."/>
            <person name="Connerton I.F."/>
            <person name="Connerton P.L."/>
        </authorList>
    </citation>
    <scope>NUCLEOTIDE SEQUENCE [LARGE SCALE GENOMIC DNA]</scope>
    <source>
        <strain evidence="3">XL5</strain>
    </source>
</reference>
<name>A0A9X7UVN9_9GAMM</name>
<dbReference type="NCBIfam" id="TIGR02799">
    <property type="entry name" value="thio_ybgC"/>
    <property type="match status" value="1"/>
</dbReference>
<evidence type="ECO:0000313" key="3">
    <source>
        <dbReference type="EMBL" id="QQD24512.1"/>
    </source>
</evidence>
<dbReference type="Pfam" id="PF13279">
    <property type="entry name" value="4HBT_2"/>
    <property type="match status" value="1"/>
</dbReference>
<dbReference type="CDD" id="cd00586">
    <property type="entry name" value="4HBT"/>
    <property type="match status" value="1"/>
</dbReference>
<dbReference type="GO" id="GO:0047617">
    <property type="term" value="F:fatty acyl-CoA hydrolase activity"/>
    <property type="evidence" value="ECO:0007669"/>
    <property type="project" value="TreeGrafter"/>
</dbReference>
<dbReference type="InterPro" id="IPR006684">
    <property type="entry name" value="YbgC/YbaW"/>
</dbReference>
<dbReference type="InterPro" id="IPR050563">
    <property type="entry name" value="4-hydroxybenzoyl-CoA_TE"/>
</dbReference>
<dbReference type="Proteomes" id="UP000596074">
    <property type="component" value="Chromosome"/>
</dbReference>
<evidence type="ECO:0000313" key="4">
    <source>
        <dbReference type="Proteomes" id="UP000596074"/>
    </source>
</evidence>
<dbReference type="KEGG" id="vcw:GJQ55_08540"/>
<dbReference type="NCBIfam" id="TIGR00051">
    <property type="entry name" value="YbgC/FadM family acyl-CoA thioesterase"/>
    <property type="match status" value="1"/>
</dbReference>
<dbReference type="InterPro" id="IPR014166">
    <property type="entry name" value="Tol-Pal_acyl-CoA_thioesterase"/>
</dbReference>
<proteinExistence type="inferred from homology"/>
<keyword evidence="2" id="KW-0378">Hydrolase</keyword>
<sequence>MFEWPLRVYIEDTDAGGIVYYANYLRYLERARTEWLRTLGLAQEKFRQDDILIVVRDVQLRYRAPAKLDDELIATVVIEKHRRTGLTLQQQVWRCEETCNRTLLLDGHIELACINTAGRPRALPAELIQALGNLPAF</sequence>
<dbReference type="RefSeq" id="WP_228344568.1">
    <property type="nucleotide sequence ID" value="NZ_CP046056.1"/>
</dbReference>
<protein>
    <submittedName>
        <fullName evidence="3">Tol-pal system-associated acyl-CoA thioesterase</fullName>
    </submittedName>
</protein>
<gene>
    <name evidence="3" type="primary">ybgC</name>
    <name evidence="3" type="ORF">GJQ55_08540</name>
</gene>
<dbReference type="SUPFAM" id="SSF54637">
    <property type="entry name" value="Thioesterase/thiol ester dehydrase-isomerase"/>
    <property type="match status" value="1"/>
</dbReference>
<dbReference type="PANTHER" id="PTHR31793:SF37">
    <property type="entry name" value="ACYL-COA THIOESTER HYDROLASE YBGC"/>
    <property type="match status" value="1"/>
</dbReference>
<evidence type="ECO:0000256" key="1">
    <source>
        <dbReference type="ARBA" id="ARBA00005953"/>
    </source>
</evidence>